<feature type="region of interest" description="Disordered" evidence="1">
    <location>
        <begin position="39"/>
        <end position="58"/>
    </location>
</feature>
<keyword evidence="4" id="KW-1185">Reference proteome</keyword>
<accession>A0A371DMD6</accession>
<organism evidence="3 4">
    <name type="scientific">Lentinus brumalis</name>
    <dbReference type="NCBI Taxonomy" id="2498619"/>
    <lineage>
        <taxon>Eukaryota</taxon>
        <taxon>Fungi</taxon>
        <taxon>Dikarya</taxon>
        <taxon>Basidiomycota</taxon>
        <taxon>Agaricomycotina</taxon>
        <taxon>Agaricomycetes</taxon>
        <taxon>Polyporales</taxon>
        <taxon>Polyporaceae</taxon>
        <taxon>Lentinus</taxon>
    </lineage>
</organism>
<evidence type="ECO:0000313" key="3">
    <source>
        <dbReference type="EMBL" id="RDX53697.1"/>
    </source>
</evidence>
<keyword evidence="2" id="KW-0472">Membrane</keyword>
<dbReference type="Proteomes" id="UP000256964">
    <property type="component" value="Unassembled WGS sequence"/>
</dbReference>
<proteinExistence type="predicted"/>
<feature type="transmembrane region" description="Helical" evidence="2">
    <location>
        <begin position="169"/>
        <end position="193"/>
    </location>
</feature>
<feature type="compositionally biased region" description="Low complexity" evidence="1">
    <location>
        <begin position="127"/>
        <end position="136"/>
    </location>
</feature>
<feature type="compositionally biased region" description="Low complexity" evidence="1">
    <location>
        <begin position="373"/>
        <end position="388"/>
    </location>
</feature>
<name>A0A371DMD6_9APHY</name>
<evidence type="ECO:0000256" key="2">
    <source>
        <dbReference type="SAM" id="Phobius"/>
    </source>
</evidence>
<feature type="compositionally biased region" description="Low complexity" evidence="1">
    <location>
        <begin position="405"/>
        <end position="414"/>
    </location>
</feature>
<reference evidence="3 4" key="1">
    <citation type="journal article" date="2018" name="Biotechnol. Biofuels">
        <title>Integrative visual omics of the white-rot fungus Polyporus brumalis exposes the biotechnological potential of its oxidative enzymes for delignifying raw plant biomass.</title>
        <authorList>
            <person name="Miyauchi S."/>
            <person name="Rancon A."/>
            <person name="Drula E."/>
            <person name="Hage H."/>
            <person name="Chaduli D."/>
            <person name="Favel A."/>
            <person name="Grisel S."/>
            <person name="Henrissat B."/>
            <person name="Herpoel-Gimbert I."/>
            <person name="Ruiz-Duenas F.J."/>
            <person name="Chevret D."/>
            <person name="Hainaut M."/>
            <person name="Lin J."/>
            <person name="Wang M."/>
            <person name="Pangilinan J."/>
            <person name="Lipzen A."/>
            <person name="Lesage-Meessen L."/>
            <person name="Navarro D."/>
            <person name="Riley R."/>
            <person name="Grigoriev I.V."/>
            <person name="Zhou S."/>
            <person name="Raouche S."/>
            <person name="Rosso M.N."/>
        </authorList>
    </citation>
    <scope>NUCLEOTIDE SEQUENCE [LARGE SCALE GENOMIC DNA]</scope>
    <source>
        <strain evidence="3 4">BRFM 1820</strain>
    </source>
</reference>
<gene>
    <name evidence="3" type="ORF">OH76DRAFT_1141801</name>
</gene>
<feature type="compositionally biased region" description="Pro residues" evidence="1">
    <location>
        <begin position="357"/>
        <end position="368"/>
    </location>
</feature>
<dbReference type="OrthoDB" id="2693038at2759"/>
<feature type="compositionally biased region" description="Low complexity" evidence="1">
    <location>
        <begin position="42"/>
        <end position="58"/>
    </location>
</feature>
<dbReference type="EMBL" id="KZ857386">
    <property type="protein sequence ID" value="RDX53697.1"/>
    <property type="molecule type" value="Genomic_DNA"/>
</dbReference>
<dbReference type="AlphaFoldDB" id="A0A371DMD6"/>
<keyword evidence="2" id="KW-0812">Transmembrane</keyword>
<evidence type="ECO:0000256" key="1">
    <source>
        <dbReference type="SAM" id="MobiDB-lite"/>
    </source>
</evidence>
<keyword evidence="2" id="KW-1133">Transmembrane helix</keyword>
<protein>
    <submittedName>
        <fullName evidence="3">Uncharacterized protein</fullName>
    </submittedName>
</protein>
<dbReference type="STRING" id="139420.A0A371DMD6"/>
<sequence>MSAGSHVVRDGVEARQFLGIPGVSLPGIGDLTSILGLPGGDPTTSSTSTTVSTTSVQVPPRTTAISLTLLSRTSSTALSTTSASATSISATSTSASSTASSTLASSTTSSSPVVDSTSATPTPPPSSTNGPTGTATVFVPASDTASSASASASAAAAAAPQSFLQNKALSVGVITTASLVGLVLIIAIATWAIRKRRNERLHQDILDFSNASLVNESHDVEKGGGAGDLGSSLGHGSGSSTGHVALPLPALPRQKYHESYAASTPTFVPPPSRNANPYGAAPQYASNAYGGYVQNNNWGYGYGNATQGGYDQAYAGTEDAYGGIADYSAMVGVGAGAQAPAQAPANPPQRRPSAQRKPPPALDIPPTNPIAQPVNVTSPISSVSISNPPLQPAAAPPVLPDEFGASAASPDAPATPRRLVVRNE</sequence>
<feature type="compositionally biased region" description="Pro residues" evidence="1">
    <location>
        <begin position="389"/>
        <end position="399"/>
    </location>
</feature>
<feature type="region of interest" description="Disordered" evidence="1">
    <location>
        <begin position="99"/>
        <end position="138"/>
    </location>
</feature>
<feature type="compositionally biased region" description="Low complexity" evidence="1">
    <location>
        <begin position="99"/>
        <end position="120"/>
    </location>
</feature>
<feature type="region of interest" description="Disordered" evidence="1">
    <location>
        <begin position="338"/>
        <end position="424"/>
    </location>
</feature>
<evidence type="ECO:0000313" key="4">
    <source>
        <dbReference type="Proteomes" id="UP000256964"/>
    </source>
</evidence>